<evidence type="ECO:0000313" key="1">
    <source>
        <dbReference type="EMBL" id="PSJ42075.1"/>
    </source>
</evidence>
<dbReference type="EMBL" id="PXYI01000002">
    <property type="protein sequence ID" value="PSJ42075.1"/>
    <property type="molecule type" value="Genomic_DNA"/>
</dbReference>
<dbReference type="Proteomes" id="UP000241167">
    <property type="component" value="Unassembled WGS sequence"/>
</dbReference>
<comment type="caution">
    <text evidence="1">The sequence shown here is derived from an EMBL/GenBank/DDBJ whole genome shotgun (WGS) entry which is preliminary data.</text>
</comment>
<reference evidence="1 2" key="1">
    <citation type="submission" date="2018-03" db="EMBL/GenBank/DDBJ databases">
        <title>The draft genome of Sphingosinicella sp. GL-C-18.</title>
        <authorList>
            <person name="Liu L."/>
            <person name="Li L."/>
            <person name="Liang L."/>
            <person name="Zhang X."/>
            <person name="Wang T."/>
        </authorList>
    </citation>
    <scope>NUCLEOTIDE SEQUENCE [LARGE SCALE GENOMIC DNA]</scope>
    <source>
        <strain evidence="1 2">GL-C-18</strain>
    </source>
</reference>
<proteinExistence type="predicted"/>
<evidence type="ECO:0000313" key="2">
    <source>
        <dbReference type="Proteomes" id="UP000241167"/>
    </source>
</evidence>
<keyword evidence="2" id="KW-1185">Reference proteome</keyword>
<gene>
    <name evidence="1" type="ORF">C7I55_07475</name>
</gene>
<organism evidence="1 2">
    <name type="scientific">Allosphingosinicella deserti</name>
    <dbReference type="NCBI Taxonomy" id="2116704"/>
    <lineage>
        <taxon>Bacteria</taxon>
        <taxon>Pseudomonadati</taxon>
        <taxon>Pseudomonadota</taxon>
        <taxon>Alphaproteobacteria</taxon>
        <taxon>Sphingomonadales</taxon>
        <taxon>Sphingomonadaceae</taxon>
        <taxon>Allosphingosinicella</taxon>
    </lineage>
</organism>
<dbReference type="AlphaFoldDB" id="A0A2P7QVS4"/>
<protein>
    <submittedName>
        <fullName evidence="1">Uncharacterized protein</fullName>
    </submittedName>
</protein>
<name>A0A2P7QVS4_9SPHN</name>
<sequence length="83" mass="9139">MHVAKGNRSMFEDLAPVQEWSGTDPDRFRAEIVGQGRLCRPVRSDAGGVPVSVVSLDEPGFDRFPLYRDAIAAATSHRKPSQE</sequence>
<accession>A0A2P7QVS4</accession>